<dbReference type="EMBL" id="VTXC01000046">
    <property type="protein sequence ID" value="NOH72655.1"/>
    <property type="molecule type" value="Genomic_DNA"/>
</dbReference>
<dbReference type="OrthoDB" id="9802649at2"/>
<dbReference type="Pfam" id="PF00535">
    <property type="entry name" value="Glycos_transf_2"/>
    <property type="match status" value="1"/>
</dbReference>
<feature type="domain" description="Glycosyltransferase 2-like" evidence="4">
    <location>
        <begin position="5"/>
        <end position="170"/>
    </location>
</feature>
<name>A0A427TSD3_9VIBR</name>
<keyword evidence="7" id="KW-1185">Reference proteome</keyword>
<dbReference type="SUPFAM" id="SSF53448">
    <property type="entry name" value="Nucleotide-diphospho-sugar transferases"/>
    <property type="match status" value="1"/>
</dbReference>
<reference evidence="5 8" key="2">
    <citation type="submission" date="2019-09" db="EMBL/GenBank/DDBJ databases">
        <title>Draft genome sequencing and comparative genomics of hatchery-associated Vibrios.</title>
        <authorList>
            <person name="Kehlet-Delgado H."/>
            <person name="Mueller R.S."/>
        </authorList>
    </citation>
    <scope>NUCLEOTIDE SEQUENCE [LARGE SCALE GENOMIC DNA]</scope>
    <source>
        <strain evidence="5 8">99-46-Y</strain>
    </source>
</reference>
<sequence length="237" mass="26966">MSIDIVVPVFNQFEKTKLFINSLSRQIPYRLIIIDNGSDTETQKYINSIGAEVITNRKNLGYTKAMNQGLSICTSEYVLFSNNDVIMPNGLLSKLKSHLEYYDIVTPLSNLDPNDCENKDNSLLVAFDPNKDDIQSFSDALYRENKGARTPISMAYGHCILMKREVLEKVGLLDETFESGYHTDDDFCYRAIQCGFDIGLALDSFIFHFCHSTFKSLGIDSKKEIELSKQLFGEKYQ</sequence>
<dbReference type="PANTHER" id="PTHR43179">
    <property type="entry name" value="RHAMNOSYLTRANSFERASE WBBL"/>
    <property type="match status" value="1"/>
</dbReference>
<dbReference type="PANTHER" id="PTHR43179:SF12">
    <property type="entry name" value="GALACTOFURANOSYLTRANSFERASE GLFT2"/>
    <property type="match status" value="1"/>
</dbReference>
<dbReference type="AlphaFoldDB" id="A0A427TSD3"/>
<dbReference type="Gene3D" id="3.90.550.10">
    <property type="entry name" value="Spore Coat Polysaccharide Biosynthesis Protein SpsA, Chain A"/>
    <property type="match status" value="1"/>
</dbReference>
<evidence type="ECO:0000313" key="7">
    <source>
        <dbReference type="Proteomes" id="UP000269041"/>
    </source>
</evidence>
<dbReference type="RefSeq" id="WP_125323472.1">
    <property type="nucleotide sequence ID" value="NZ_AP024889.1"/>
</dbReference>
<keyword evidence="2" id="KW-0328">Glycosyltransferase</keyword>
<keyword evidence="3 6" id="KW-0808">Transferase</keyword>
<accession>A0A427TSD3</accession>
<evidence type="ECO:0000313" key="8">
    <source>
        <dbReference type="Proteomes" id="UP000565719"/>
    </source>
</evidence>
<evidence type="ECO:0000256" key="2">
    <source>
        <dbReference type="ARBA" id="ARBA00022676"/>
    </source>
</evidence>
<evidence type="ECO:0000256" key="1">
    <source>
        <dbReference type="ARBA" id="ARBA00006739"/>
    </source>
</evidence>
<evidence type="ECO:0000256" key="3">
    <source>
        <dbReference type="ARBA" id="ARBA00022679"/>
    </source>
</evidence>
<comment type="similarity">
    <text evidence="1">Belongs to the glycosyltransferase 2 family.</text>
</comment>
<protein>
    <submittedName>
        <fullName evidence="6">Glycosyltransferase</fullName>
    </submittedName>
</protein>
<gene>
    <name evidence="6" type="ORF">EJA03_19925</name>
    <name evidence="5" type="ORF">F0225_15085</name>
</gene>
<evidence type="ECO:0000313" key="6">
    <source>
        <dbReference type="EMBL" id="RSD27282.1"/>
    </source>
</evidence>
<organism evidence="6 7">
    <name type="scientific">Vibrio pectenicida</name>
    <dbReference type="NCBI Taxonomy" id="62763"/>
    <lineage>
        <taxon>Bacteria</taxon>
        <taxon>Pseudomonadati</taxon>
        <taxon>Pseudomonadota</taxon>
        <taxon>Gammaproteobacteria</taxon>
        <taxon>Vibrionales</taxon>
        <taxon>Vibrionaceae</taxon>
        <taxon>Vibrio</taxon>
    </lineage>
</organism>
<dbReference type="InterPro" id="IPR001173">
    <property type="entry name" value="Glyco_trans_2-like"/>
</dbReference>
<evidence type="ECO:0000259" key="4">
    <source>
        <dbReference type="Pfam" id="PF00535"/>
    </source>
</evidence>
<dbReference type="Proteomes" id="UP000269041">
    <property type="component" value="Unassembled WGS sequence"/>
</dbReference>
<dbReference type="EMBL" id="RSFA01000205">
    <property type="protein sequence ID" value="RSD27282.1"/>
    <property type="molecule type" value="Genomic_DNA"/>
</dbReference>
<dbReference type="Proteomes" id="UP000565719">
    <property type="component" value="Unassembled WGS sequence"/>
</dbReference>
<dbReference type="InterPro" id="IPR029044">
    <property type="entry name" value="Nucleotide-diphossugar_trans"/>
</dbReference>
<comment type="caution">
    <text evidence="6">The sequence shown here is derived from an EMBL/GenBank/DDBJ whole genome shotgun (WGS) entry which is preliminary data.</text>
</comment>
<dbReference type="GO" id="GO:0016757">
    <property type="term" value="F:glycosyltransferase activity"/>
    <property type="evidence" value="ECO:0007669"/>
    <property type="project" value="UniProtKB-KW"/>
</dbReference>
<reference evidence="6 7" key="1">
    <citation type="submission" date="2018-12" db="EMBL/GenBank/DDBJ databases">
        <title>Genomic taxonomy of the Vibrionaceae family.</title>
        <authorList>
            <person name="Gomez-Gil B."/>
            <person name="Enciso-Ibarra K."/>
        </authorList>
    </citation>
    <scope>NUCLEOTIDE SEQUENCE [LARGE SCALE GENOMIC DNA]</scope>
    <source>
        <strain evidence="6 7">CAIM 594</strain>
    </source>
</reference>
<proteinExistence type="inferred from homology"/>
<evidence type="ECO:0000313" key="5">
    <source>
        <dbReference type="EMBL" id="NOH72655.1"/>
    </source>
</evidence>